<feature type="domain" description="PAS" evidence="13">
    <location>
        <begin position="316"/>
        <end position="347"/>
    </location>
</feature>
<dbReference type="NCBIfam" id="TIGR00229">
    <property type="entry name" value="sensory_box"/>
    <property type="match status" value="2"/>
</dbReference>
<keyword evidence="4" id="KW-0808">Transferase</keyword>
<feature type="domain" description="PAS" evidence="13">
    <location>
        <begin position="442"/>
        <end position="495"/>
    </location>
</feature>
<gene>
    <name evidence="15" type="ORF">ENG14_01040</name>
</gene>
<dbReference type="InterPro" id="IPR011006">
    <property type="entry name" value="CheY-like_superfamily"/>
</dbReference>
<keyword evidence="5" id="KW-0547">Nucleotide-binding</keyword>
<dbReference type="GO" id="GO:0000155">
    <property type="term" value="F:phosphorelay sensor kinase activity"/>
    <property type="evidence" value="ECO:0007669"/>
    <property type="project" value="InterPro"/>
</dbReference>
<dbReference type="SUPFAM" id="SSF52172">
    <property type="entry name" value="CheY-like"/>
    <property type="match status" value="1"/>
</dbReference>
<proteinExistence type="predicted"/>
<keyword evidence="3 9" id="KW-0597">Phosphoprotein</keyword>
<dbReference type="InterPro" id="IPR001789">
    <property type="entry name" value="Sig_transdc_resp-reg_receiver"/>
</dbReference>
<dbReference type="Gene3D" id="1.10.287.130">
    <property type="match status" value="1"/>
</dbReference>
<keyword evidence="10" id="KW-0472">Membrane</keyword>
<dbReference type="InterPro" id="IPR005467">
    <property type="entry name" value="His_kinase_dom"/>
</dbReference>
<dbReference type="Pfam" id="PF02518">
    <property type="entry name" value="HATPase_c"/>
    <property type="match status" value="1"/>
</dbReference>
<evidence type="ECO:0000259" key="11">
    <source>
        <dbReference type="PROSITE" id="PS50109"/>
    </source>
</evidence>
<dbReference type="PROSITE" id="PS50110">
    <property type="entry name" value="RESPONSE_REGULATORY"/>
    <property type="match status" value="1"/>
</dbReference>
<dbReference type="SUPFAM" id="SSF53850">
    <property type="entry name" value="Periplasmic binding protein-like II"/>
    <property type="match status" value="1"/>
</dbReference>
<feature type="transmembrane region" description="Helical" evidence="10">
    <location>
        <begin position="409"/>
        <end position="429"/>
    </location>
</feature>
<dbReference type="Gene3D" id="3.30.450.20">
    <property type="entry name" value="PAS domain"/>
    <property type="match status" value="2"/>
</dbReference>
<dbReference type="Pfam" id="PF00072">
    <property type="entry name" value="Response_reg"/>
    <property type="match status" value="1"/>
</dbReference>
<dbReference type="PANTHER" id="PTHR43065">
    <property type="entry name" value="SENSOR HISTIDINE KINASE"/>
    <property type="match status" value="1"/>
</dbReference>
<dbReference type="InterPro" id="IPR035965">
    <property type="entry name" value="PAS-like_dom_sf"/>
</dbReference>
<dbReference type="CDD" id="cd00156">
    <property type="entry name" value="REC"/>
    <property type="match status" value="1"/>
</dbReference>
<dbReference type="SUPFAM" id="SSF55874">
    <property type="entry name" value="ATPase domain of HSP90 chaperone/DNA topoisomerase II/histidine kinase"/>
    <property type="match status" value="1"/>
</dbReference>
<evidence type="ECO:0000256" key="5">
    <source>
        <dbReference type="ARBA" id="ARBA00022741"/>
    </source>
</evidence>
<dbReference type="Gene3D" id="3.30.565.10">
    <property type="entry name" value="Histidine kinase-like ATPase, C-terminal domain"/>
    <property type="match status" value="1"/>
</dbReference>
<evidence type="ECO:0000256" key="3">
    <source>
        <dbReference type="ARBA" id="ARBA00022553"/>
    </source>
</evidence>
<dbReference type="GO" id="GO:0005524">
    <property type="term" value="F:ATP binding"/>
    <property type="evidence" value="ECO:0007669"/>
    <property type="project" value="UniProtKB-KW"/>
</dbReference>
<dbReference type="InterPro" id="IPR001610">
    <property type="entry name" value="PAC"/>
</dbReference>
<dbReference type="InterPro" id="IPR003594">
    <property type="entry name" value="HATPase_dom"/>
</dbReference>
<dbReference type="CDD" id="cd00130">
    <property type="entry name" value="PAS"/>
    <property type="match status" value="2"/>
</dbReference>
<feature type="domain" description="Histidine kinase" evidence="11">
    <location>
        <begin position="597"/>
        <end position="818"/>
    </location>
</feature>
<evidence type="ECO:0000256" key="8">
    <source>
        <dbReference type="ARBA" id="ARBA00023012"/>
    </source>
</evidence>
<feature type="transmembrane region" description="Helical" evidence="10">
    <location>
        <begin position="266"/>
        <end position="292"/>
    </location>
</feature>
<dbReference type="InterPro" id="IPR036890">
    <property type="entry name" value="HATPase_C_sf"/>
</dbReference>
<evidence type="ECO:0000313" key="15">
    <source>
        <dbReference type="EMBL" id="HDL89472.1"/>
    </source>
</evidence>
<accession>A0A7C0WTU5</accession>
<reference evidence="15" key="1">
    <citation type="journal article" date="2020" name="mSystems">
        <title>Genome- and Community-Level Interaction Insights into Carbon Utilization and Element Cycling Functions of Hydrothermarchaeota in Hydrothermal Sediment.</title>
        <authorList>
            <person name="Zhou Z."/>
            <person name="Liu Y."/>
            <person name="Xu W."/>
            <person name="Pan J."/>
            <person name="Luo Z.H."/>
            <person name="Li M."/>
        </authorList>
    </citation>
    <scope>NUCLEOTIDE SEQUENCE [LARGE SCALE GENOMIC DNA]</scope>
    <source>
        <strain evidence="15">HyVt-19</strain>
    </source>
</reference>
<comment type="catalytic activity">
    <reaction evidence="1">
        <text>ATP + protein L-histidine = ADP + protein N-phospho-L-histidine.</text>
        <dbReference type="EC" id="2.7.13.3"/>
    </reaction>
</comment>
<dbReference type="PANTHER" id="PTHR43065:SF42">
    <property type="entry name" value="TWO-COMPONENT SENSOR PPRA"/>
    <property type="match status" value="1"/>
</dbReference>
<keyword evidence="7" id="KW-0067">ATP-binding</keyword>
<dbReference type="SMART" id="SM00086">
    <property type="entry name" value="PAC"/>
    <property type="match status" value="2"/>
</dbReference>
<dbReference type="PROSITE" id="PS50113">
    <property type="entry name" value="PAC"/>
    <property type="match status" value="1"/>
</dbReference>
<dbReference type="Pfam" id="PF13188">
    <property type="entry name" value="PAS_8"/>
    <property type="match status" value="1"/>
</dbReference>
<dbReference type="PROSITE" id="PS50112">
    <property type="entry name" value="PAS"/>
    <property type="match status" value="2"/>
</dbReference>
<dbReference type="EC" id="2.7.13.3" evidence="2"/>
<dbReference type="SUPFAM" id="SSF47384">
    <property type="entry name" value="Homodimeric domain of signal transducing histidine kinase"/>
    <property type="match status" value="1"/>
</dbReference>
<dbReference type="SMART" id="SM00062">
    <property type="entry name" value="PBPb"/>
    <property type="match status" value="1"/>
</dbReference>
<evidence type="ECO:0000256" key="9">
    <source>
        <dbReference type="PROSITE-ProRule" id="PRU00169"/>
    </source>
</evidence>
<dbReference type="InterPro" id="IPR004358">
    <property type="entry name" value="Sig_transdc_His_kin-like_C"/>
</dbReference>
<dbReference type="EMBL" id="DQZW01000048">
    <property type="protein sequence ID" value="HDL89472.1"/>
    <property type="molecule type" value="Genomic_DNA"/>
</dbReference>
<dbReference type="CDD" id="cd00082">
    <property type="entry name" value="HisKA"/>
    <property type="match status" value="1"/>
</dbReference>
<evidence type="ECO:0000256" key="10">
    <source>
        <dbReference type="SAM" id="Phobius"/>
    </source>
</evidence>
<evidence type="ECO:0000259" key="12">
    <source>
        <dbReference type="PROSITE" id="PS50110"/>
    </source>
</evidence>
<evidence type="ECO:0000256" key="4">
    <source>
        <dbReference type="ARBA" id="ARBA00022679"/>
    </source>
</evidence>
<dbReference type="Gene3D" id="3.40.50.2300">
    <property type="match status" value="1"/>
</dbReference>
<dbReference type="SMART" id="SM00448">
    <property type="entry name" value="REC"/>
    <property type="match status" value="1"/>
</dbReference>
<dbReference type="InterPro" id="IPR013767">
    <property type="entry name" value="PAS_fold"/>
</dbReference>
<evidence type="ECO:0000256" key="1">
    <source>
        <dbReference type="ARBA" id="ARBA00000085"/>
    </source>
</evidence>
<keyword evidence="6" id="KW-0418">Kinase</keyword>
<dbReference type="PRINTS" id="PR00344">
    <property type="entry name" value="BCTRLSENSOR"/>
</dbReference>
<comment type="caution">
    <text evidence="15">The sequence shown here is derived from an EMBL/GenBank/DDBJ whole genome shotgun (WGS) entry which is preliminary data.</text>
</comment>
<keyword evidence="10" id="KW-0812">Transmembrane</keyword>
<name>A0A7C0WTU5_9BACT</name>
<dbReference type="InterPro" id="IPR003661">
    <property type="entry name" value="HisK_dim/P_dom"/>
</dbReference>
<dbReference type="InterPro" id="IPR036097">
    <property type="entry name" value="HisK_dim/P_sf"/>
</dbReference>
<dbReference type="Gene3D" id="3.40.190.10">
    <property type="entry name" value="Periplasmic binding protein-like II"/>
    <property type="match status" value="2"/>
</dbReference>
<dbReference type="PROSITE" id="PS50109">
    <property type="entry name" value="HIS_KIN"/>
    <property type="match status" value="1"/>
</dbReference>
<sequence length="964" mass="108459">PDVGKRFILTSLLLIILAMKLAFLSAICYGAEKKLLNVGVYEDPPLSFMDERARPQGLFIDILREIVRKEGWQLKFEPCVFKGCLDRVKVGSLDLLGPVAYSDERAKIFSFNREPVFTNWGELYRRKDIGFTTAEDIKGKTIAMAPRDIYGQRFLRLVDNFGFNCKVLYVNDYPHIFRVMDEGKAQFGVVAHLFGMMHSAEHNVAATTFIFSPVRLHYIGTPGRMDDVLSSIDHYLLNFKSKENSVYYQTIRKWLGLKGKAYFPRWIIYALVTIGALALLFGLGVLLLGIVVRKRTAMLRQEIAAREASEAKARESESIYRALFENLPSPVAILDDEGKIIRWNRSFGTFWQVSGWDAGSKYLWEMFSDLENFRAQLINQAIDCALLGFPREFTIECTRNDGSFLAMNIMLRGIFIGGDVCVLCIMHDITQRIRLQQFYKQQWDVLRHVIDGMPIATILIDPESNVVVWNRATEILTNIKREHVFGRKLDLRPLFTGRDLPVPARLLLEKSPEEIEKEFRRRIRVYKYHKEAVETYGLIIVRGEKRRVHVVAAKLRDDDGKLIGVVQCARDITERYQLRESLAHAQKMEAIARLAGGFAHDLNNVLTCILGCCDLISLSAQGNSEITRYLELIRSTVKRTGKLNERLLGLGKKQFLVSRIVDVNEVVQKIAMDFKTLADEGVVLQVDTPDEPLTVKVDPEQLESSLINLLMNARDAMPEGGTIRLKTGRVFYDQPIIVNRFEVPAGEYVAISVADEGVGVSEEILKHMFEPYFTTKEGGSGMGLAVVHGFVKQSGGAVAVNSEMGKGTEVIIYLPLVASPYCYNVKESTVSPSGSNFRSSDKRNVLVVEDDESLATLIEHTLTSIGYKVFKASNAGDALKVLRENREIEIVILDIVLPDMNGIDLVKAVRATAEDVVLIGMSGYSESELAKQGITKEVLPVFISKPFTGAELIHVVRTVASRKL</sequence>
<evidence type="ECO:0000259" key="14">
    <source>
        <dbReference type="PROSITE" id="PS50113"/>
    </source>
</evidence>
<dbReference type="GO" id="GO:0006355">
    <property type="term" value="P:regulation of DNA-templated transcription"/>
    <property type="evidence" value="ECO:0007669"/>
    <property type="project" value="InterPro"/>
</dbReference>
<evidence type="ECO:0000256" key="2">
    <source>
        <dbReference type="ARBA" id="ARBA00012438"/>
    </source>
</evidence>
<feature type="domain" description="PAC" evidence="14">
    <location>
        <begin position="531"/>
        <end position="584"/>
    </location>
</feature>
<evidence type="ECO:0000259" key="13">
    <source>
        <dbReference type="PROSITE" id="PS50112"/>
    </source>
</evidence>
<dbReference type="SMART" id="SM00091">
    <property type="entry name" value="PAS"/>
    <property type="match status" value="2"/>
</dbReference>
<organism evidence="15">
    <name type="scientific">Thermodesulforhabdus norvegica</name>
    <dbReference type="NCBI Taxonomy" id="39841"/>
    <lineage>
        <taxon>Bacteria</taxon>
        <taxon>Pseudomonadati</taxon>
        <taxon>Thermodesulfobacteriota</taxon>
        <taxon>Syntrophobacteria</taxon>
        <taxon>Syntrophobacterales</taxon>
        <taxon>Thermodesulforhabdaceae</taxon>
        <taxon>Thermodesulforhabdus</taxon>
    </lineage>
</organism>
<dbReference type="Pfam" id="PF00989">
    <property type="entry name" value="PAS"/>
    <property type="match status" value="1"/>
</dbReference>
<feature type="non-terminal residue" evidence="15">
    <location>
        <position position="1"/>
    </location>
</feature>
<keyword evidence="10" id="KW-1133">Transmembrane helix</keyword>
<dbReference type="Pfam" id="PF00497">
    <property type="entry name" value="SBP_bac_3"/>
    <property type="match status" value="1"/>
</dbReference>
<dbReference type="InterPro" id="IPR000700">
    <property type="entry name" value="PAS-assoc_C"/>
</dbReference>
<protein>
    <recommendedName>
        <fullName evidence="2">histidine kinase</fullName>
        <ecNumber evidence="2">2.7.13.3</ecNumber>
    </recommendedName>
</protein>
<feature type="modified residue" description="4-aspartylphosphate" evidence="9">
    <location>
        <position position="894"/>
    </location>
</feature>
<dbReference type="AlphaFoldDB" id="A0A7C0WTU5"/>
<dbReference type="InterPro" id="IPR000014">
    <property type="entry name" value="PAS"/>
</dbReference>
<dbReference type="SUPFAM" id="SSF55785">
    <property type="entry name" value="PYP-like sensor domain (PAS domain)"/>
    <property type="match status" value="2"/>
</dbReference>
<dbReference type="SMART" id="SM00387">
    <property type="entry name" value="HATPase_c"/>
    <property type="match status" value="1"/>
</dbReference>
<dbReference type="InterPro" id="IPR001638">
    <property type="entry name" value="Solute-binding_3/MltF_N"/>
</dbReference>
<feature type="domain" description="Response regulatory" evidence="12">
    <location>
        <begin position="844"/>
        <end position="960"/>
    </location>
</feature>
<dbReference type="Proteomes" id="UP000886355">
    <property type="component" value="Unassembled WGS sequence"/>
</dbReference>
<evidence type="ECO:0000256" key="7">
    <source>
        <dbReference type="ARBA" id="ARBA00022840"/>
    </source>
</evidence>
<keyword evidence="8" id="KW-0902">Two-component regulatory system</keyword>
<evidence type="ECO:0000256" key="6">
    <source>
        <dbReference type="ARBA" id="ARBA00022777"/>
    </source>
</evidence>